<dbReference type="OrthoDB" id="9804723at2"/>
<evidence type="ECO:0000313" key="3">
    <source>
        <dbReference type="EMBL" id="TKZ19221.1"/>
    </source>
</evidence>
<dbReference type="SUPFAM" id="SSF53474">
    <property type="entry name" value="alpha/beta-Hydrolases"/>
    <property type="match status" value="1"/>
</dbReference>
<proteinExistence type="predicted"/>
<reference evidence="3 4" key="1">
    <citation type="submission" date="2019-04" db="EMBL/GenBank/DDBJ databases">
        <title>Genome sequence of Pelagicola litoralis CL-ES2.</title>
        <authorList>
            <person name="Cao J."/>
        </authorList>
    </citation>
    <scope>NUCLEOTIDE SEQUENCE [LARGE SCALE GENOMIC DNA]</scope>
    <source>
        <strain evidence="3 4">CL-ES2</strain>
    </source>
</reference>
<evidence type="ECO:0000313" key="4">
    <source>
        <dbReference type="Proteomes" id="UP000306575"/>
    </source>
</evidence>
<dbReference type="InterPro" id="IPR000073">
    <property type="entry name" value="AB_hydrolase_1"/>
</dbReference>
<dbReference type="AlphaFoldDB" id="A0A4V6F1G6"/>
<dbReference type="PANTHER" id="PTHR43329">
    <property type="entry name" value="EPOXIDE HYDROLASE"/>
    <property type="match status" value="1"/>
</dbReference>
<sequence>MHSVEFDVQGQQYHAMVAGDPQAPLMLCLHGFPEYSGAWADVFPHLEAHFYCVAPDQRGYGQSWKPSEVAQYSMPHLVSDAAAMIAHFGQGRAAAAVVAHDWGASVGYALAMRFPQILENLVVVNGVHPVPFQRALASGGAQTKASQYILALRKAGTAEALAKDDFRLLWEFFGKHMDMSWMTPAKRAQYMQAWGGVAGVQAMLNWYCASPLRVARPGHPLAAGAMPEFDVSRLQVTMPHLVLWGAQDVALLPETREGLGDFCTKLVSVDIQNADHWILHQEPEIIADEIRAFLA</sequence>
<dbReference type="EMBL" id="SULI01000015">
    <property type="protein sequence ID" value="TKZ19221.1"/>
    <property type="molecule type" value="Genomic_DNA"/>
</dbReference>
<dbReference type="Pfam" id="PF00561">
    <property type="entry name" value="Abhydrolase_1"/>
    <property type="match status" value="1"/>
</dbReference>
<evidence type="ECO:0000259" key="2">
    <source>
        <dbReference type="Pfam" id="PF00561"/>
    </source>
</evidence>
<dbReference type="Proteomes" id="UP000306575">
    <property type="component" value="Unassembled WGS sequence"/>
</dbReference>
<keyword evidence="4" id="KW-1185">Reference proteome</keyword>
<feature type="domain" description="AB hydrolase-1" evidence="2">
    <location>
        <begin position="24"/>
        <end position="283"/>
    </location>
</feature>
<dbReference type="Gene3D" id="3.40.50.1820">
    <property type="entry name" value="alpha/beta hydrolase"/>
    <property type="match status" value="1"/>
</dbReference>
<name>A0A4V6F1G6_9RHOB</name>
<gene>
    <name evidence="3" type="ORF">FAP39_12345</name>
</gene>
<dbReference type="GO" id="GO:0016787">
    <property type="term" value="F:hydrolase activity"/>
    <property type="evidence" value="ECO:0007669"/>
    <property type="project" value="UniProtKB-KW"/>
</dbReference>
<dbReference type="InterPro" id="IPR029058">
    <property type="entry name" value="AB_hydrolase_fold"/>
</dbReference>
<comment type="caution">
    <text evidence="3">The sequence shown here is derived from an EMBL/GenBank/DDBJ whole genome shotgun (WGS) entry which is preliminary data.</text>
</comment>
<accession>A0A4V6F1G6</accession>
<organism evidence="3 4">
    <name type="scientific">Shimia litoralis</name>
    <dbReference type="NCBI Taxonomy" id="420403"/>
    <lineage>
        <taxon>Bacteria</taxon>
        <taxon>Pseudomonadati</taxon>
        <taxon>Pseudomonadota</taxon>
        <taxon>Alphaproteobacteria</taxon>
        <taxon>Rhodobacterales</taxon>
        <taxon>Roseobacteraceae</taxon>
    </lineage>
</organism>
<dbReference type="PRINTS" id="PR00412">
    <property type="entry name" value="EPOXHYDRLASE"/>
</dbReference>
<keyword evidence="1 3" id="KW-0378">Hydrolase</keyword>
<dbReference type="InterPro" id="IPR000639">
    <property type="entry name" value="Epox_hydrolase-like"/>
</dbReference>
<dbReference type="RefSeq" id="WP_138016709.1">
    <property type="nucleotide sequence ID" value="NZ_SULI01000015.1"/>
</dbReference>
<protein>
    <submittedName>
        <fullName evidence="3">Alpha/beta hydrolase</fullName>
    </submittedName>
</protein>
<evidence type="ECO:0000256" key="1">
    <source>
        <dbReference type="ARBA" id="ARBA00022801"/>
    </source>
</evidence>